<dbReference type="InterPro" id="IPR055066">
    <property type="entry name" value="AASDHPPT_N"/>
</dbReference>
<dbReference type="InterPro" id="IPR050559">
    <property type="entry name" value="P-Pant_transferase_sf"/>
</dbReference>
<dbReference type="EMBL" id="JAEKOZ010000036">
    <property type="protein sequence ID" value="MBJ3812386.1"/>
    <property type="molecule type" value="Genomic_DNA"/>
</dbReference>
<comment type="caution">
    <text evidence="5">The sequence shown here is derived from an EMBL/GenBank/DDBJ whole genome shotgun (WGS) entry which is preliminary data.</text>
</comment>
<dbReference type="InterPro" id="IPR008278">
    <property type="entry name" value="4-PPantetheinyl_Trfase_dom"/>
</dbReference>
<evidence type="ECO:0000313" key="6">
    <source>
        <dbReference type="Proteomes" id="UP000634780"/>
    </source>
</evidence>
<dbReference type="GO" id="GO:0016740">
    <property type="term" value="F:transferase activity"/>
    <property type="evidence" value="ECO:0007669"/>
    <property type="project" value="UniProtKB-KW"/>
</dbReference>
<reference evidence="5 6" key="1">
    <citation type="submission" date="2020-12" db="EMBL/GenBank/DDBJ databases">
        <title>Streptomyces typhae sp. nov., a novel endophytic actinomycete isolated from the root of cattail pollen (Typha angustifolia L.).</title>
        <authorList>
            <person name="Peng C."/>
            <person name="Liu C."/>
        </authorList>
    </citation>
    <scope>NUCLEOTIDE SEQUENCE [LARGE SCALE GENOMIC DNA]</scope>
    <source>
        <strain evidence="5 6">JCM 4753</strain>
    </source>
</reference>
<name>A0ABS0XHC8_9ACTN</name>
<comment type="similarity">
    <text evidence="1">Belongs to the P-Pant transferase superfamily. Gsp/Sfp/HetI/AcpT family.</text>
</comment>
<keyword evidence="6" id="KW-1185">Reference proteome</keyword>
<organism evidence="5 6">
    <name type="scientific">Streptomyces flavofungini</name>
    <dbReference type="NCBI Taxonomy" id="68200"/>
    <lineage>
        <taxon>Bacteria</taxon>
        <taxon>Bacillati</taxon>
        <taxon>Actinomycetota</taxon>
        <taxon>Actinomycetes</taxon>
        <taxon>Kitasatosporales</taxon>
        <taxon>Streptomycetaceae</taxon>
        <taxon>Streptomyces</taxon>
    </lineage>
</organism>
<dbReference type="Pfam" id="PF22624">
    <property type="entry name" value="AASDHPPT_N"/>
    <property type="match status" value="1"/>
</dbReference>
<dbReference type="PANTHER" id="PTHR12215">
    <property type="entry name" value="PHOSPHOPANTETHEINE TRANSFERASE"/>
    <property type="match status" value="1"/>
</dbReference>
<dbReference type="Pfam" id="PF01648">
    <property type="entry name" value="ACPS"/>
    <property type="match status" value="1"/>
</dbReference>
<dbReference type="Proteomes" id="UP000634780">
    <property type="component" value="Unassembled WGS sequence"/>
</dbReference>
<evidence type="ECO:0000259" key="3">
    <source>
        <dbReference type="Pfam" id="PF01648"/>
    </source>
</evidence>
<accession>A0ABS0XHC8</accession>
<sequence length="236" mass="25452">MITRAARAWTAAIAPGVELWCADLSGPLSSSAAAVLTPDERNRAVRMAARPGQRFVASRIFLRCLLSHRLGLPPARVPLRLSPHGKPYLAAVAGETWDVSLSHAGDTLAVAIARDRAVGVDIEPNRPQPAMNDIADGFFTPVERRYLRSQPTDRQPTCFQLIWTAKEAYAKALGLGFALPFPSFSLTPGPGPATNRYSSWELHHPGHPTAPWSVVTAHRDQHSVITVASAPQGSTS</sequence>
<dbReference type="PANTHER" id="PTHR12215:SF10">
    <property type="entry name" value="L-AMINOADIPATE-SEMIALDEHYDE DEHYDROGENASE-PHOSPHOPANTETHEINYL TRANSFERASE"/>
    <property type="match status" value="1"/>
</dbReference>
<dbReference type="SUPFAM" id="SSF56214">
    <property type="entry name" value="4'-phosphopantetheinyl transferase"/>
    <property type="match status" value="2"/>
</dbReference>
<evidence type="ECO:0000256" key="2">
    <source>
        <dbReference type="ARBA" id="ARBA00022679"/>
    </source>
</evidence>
<keyword evidence="2 5" id="KW-0808">Transferase</keyword>
<evidence type="ECO:0000313" key="5">
    <source>
        <dbReference type="EMBL" id="MBJ3812386.1"/>
    </source>
</evidence>
<gene>
    <name evidence="5" type="ORF">JGB26_35785</name>
</gene>
<dbReference type="Gene3D" id="3.90.470.20">
    <property type="entry name" value="4'-phosphopantetheinyl transferase domain"/>
    <property type="match status" value="2"/>
</dbReference>
<feature type="domain" description="4'-phosphopantetheinyl transferase N-terminal" evidence="4">
    <location>
        <begin position="31"/>
        <end position="111"/>
    </location>
</feature>
<dbReference type="RefSeq" id="WP_307822198.1">
    <property type="nucleotide sequence ID" value="NZ_JAEKOZ010000036.1"/>
</dbReference>
<dbReference type="InterPro" id="IPR037143">
    <property type="entry name" value="4-PPantetheinyl_Trfase_dom_sf"/>
</dbReference>
<evidence type="ECO:0000259" key="4">
    <source>
        <dbReference type="Pfam" id="PF22624"/>
    </source>
</evidence>
<protein>
    <submittedName>
        <fullName evidence="5">4'-phosphopantetheinyl transferase superfamily protein</fullName>
    </submittedName>
</protein>
<feature type="domain" description="4'-phosphopantetheinyl transferase" evidence="3">
    <location>
        <begin position="117"/>
        <end position="206"/>
    </location>
</feature>
<evidence type="ECO:0000256" key="1">
    <source>
        <dbReference type="ARBA" id="ARBA00010990"/>
    </source>
</evidence>
<proteinExistence type="inferred from homology"/>